<feature type="domain" description="Tc1-like transposase DDE" evidence="1">
    <location>
        <begin position="31"/>
        <end position="182"/>
    </location>
</feature>
<proteinExistence type="predicted"/>
<evidence type="ECO:0000313" key="3">
    <source>
        <dbReference type="Proteomes" id="UP000177306"/>
    </source>
</evidence>
<dbReference type="NCBIfam" id="NF033545">
    <property type="entry name" value="transpos_IS630"/>
    <property type="match status" value="1"/>
</dbReference>
<reference evidence="2 3" key="1">
    <citation type="journal article" date="2016" name="Nat. Commun.">
        <title>Thousands of microbial genomes shed light on interconnected biogeochemical processes in an aquifer system.</title>
        <authorList>
            <person name="Anantharaman K."/>
            <person name="Brown C.T."/>
            <person name="Hug L.A."/>
            <person name="Sharon I."/>
            <person name="Castelle C.J."/>
            <person name="Probst A.J."/>
            <person name="Thomas B.C."/>
            <person name="Singh A."/>
            <person name="Wilkins M.J."/>
            <person name="Karaoz U."/>
            <person name="Brodie E.L."/>
            <person name="Williams K.H."/>
            <person name="Hubbard S.S."/>
            <person name="Banfield J.F."/>
        </authorList>
    </citation>
    <scope>NUCLEOTIDE SEQUENCE [LARGE SCALE GENOMIC DNA]</scope>
</reference>
<evidence type="ECO:0000259" key="1">
    <source>
        <dbReference type="Pfam" id="PF13358"/>
    </source>
</evidence>
<dbReference type="InterPro" id="IPR047655">
    <property type="entry name" value="Transpos_IS630-like"/>
</dbReference>
<sequence length="219" mass="25843">MWCVPKFDDEYIERMELLLDLYALPYNAKEPVVCIDEKSKQLLHNVRSPLPMTEHTARRIDYEYRRNGTRNIFCAVEPKGGRRRIAVTKRRTKQDFAHFVRELTDTNYAAARIVHIVCDNLNTHFPPSFYETFEKDEADRILSRIEFHYTPKHASWLDMAEIELSILSRTAIKGRVPTAEELSARCARFQDARNNRRAVINWKFTTADARKVMKYEVEN</sequence>
<organism evidence="2 3">
    <name type="scientific">Candidatus Kaiserbacteria bacterium RIFCSPLOWO2_01_FULL_53_17</name>
    <dbReference type="NCBI Taxonomy" id="1798511"/>
    <lineage>
        <taxon>Bacteria</taxon>
        <taxon>Candidatus Kaiseribacteriota</taxon>
    </lineage>
</organism>
<dbReference type="Pfam" id="PF13358">
    <property type="entry name" value="DDE_3"/>
    <property type="match status" value="1"/>
</dbReference>
<comment type="caution">
    <text evidence="2">The sequence shown here is derived from an EMBL/GenBank/DDBJ whole genome shotgun (WGS) entry which is preliminary data.</text>
</comment>
<dbReference type="AlphaFoldDB" id="A0A1F6EHU4"/>
<name>A0A1F6EHU4_9BACT</name>
<gene>
    <name evidence="2" type="ORF">A3A38_04735</name>
</gene>
<accession>A0A1F6EHU4</accession>
<protein>
    <submittedName>
        <fullName evidence="2">Transposase</fullName>
    </submittedName>
</protein>
<dbReference type="InterPro" id="IPR038717">
    <property type="entry name" value="Tc1-like_DDE_dom"/>
</dbReference>
<dbReference type="EMBL" id="MFLY01000007">
    <property type="protein sequence ID" value="OGG73177.1"/>
    <property type="molecule type" value="Genomic_DNA"/>
</dbReference>
<dbReference type="Proteomes" id="UP000177306">
    <property type="component" value="Unassembled WGS sequence"/>
</dbReference>
<evidence type="ECO:0000313" key="2">
    <source>
        <dbReference type="EMBL" id="OGG73177.1"/>
    </source>
</evidence>